<accession>A0A7K0K4W1</accession>
<keyword evidence="1" id="KW-0472">Membrane</keyword>
<organism evidence="2 3">
    <name type="scientific">Mobiluncus porci</name>
    <dbReference type="NCBI Taxonomy" id="2652278"/>
    <lineage>
        <taxon>Bacteria</taxon>
        <taxon>Bacillati</taxon>
        <taxon>Actinomycetota</taxon>
        <taxon>Actinomycetes</taxon>
        <taxon>Actinomycetales</taxon>
        <taxon>Actinomycetaceae</taxon>
        <taxon>Mobiluncus</taxon>
    </lineage>
</organism>
<reference evidence="2 3" key="1">
    <citation type="submission" date="2019-08" db="EMBL/GenBank/DDBJ databases">
        <title>In-depth cultivation of the pig gut microbiome towards novel bacterial diversity and tailored functional studies.</title>
        <authorList>
            <person name="Wylensek D."/>
            <person name="Hitch T.C.A."/>
            <person name="Clavel T."/>
        </authorList>
    </citation>
    <scope>NUCLEOTIDE SEQUENCE [LARGE SCALE GENOMIC DNA]</scope>
    <source>
        <strain evidence="2 3">RF-GAM-744-WT-7</strain>
    </source>
</reference>
<comment type="caution">
    <text evidence="2">The sequence shown here is derived from an EMBL/GenBank/DDBJ whole genome shotgun (WGS) entry which is preliminary data.</text>
</comment>
<evidence type="ECO:0000313" key="2">
    <source>
        <dbReference type="EMBL" id="MST50517.1"/>
    </source>
</evidence>
<keyword evidence="1" id="KW-1133">Transmembrane helix</keyword>
<name>A0A7K0K4W1_9ACTO</name>
<dbReference type="EMBL" id="VUMY01000021">
    <property type="protein sequence ID" value="MST50517.1"/>
    <property type="molecule type" value="Genomic_DNA"/>
</dbReference>
<evidence type="ECO:0000256" key="1">
    <source>
        <dbReference type="SAM" id="Phobius"/>
    </source>
</evidence>
<proteinExistence type="predicted"/>
<dbReference type="AlphaFoldDB" id="A0A7K0K4W1"/>
<gene>
    <name evidence="2" type="ORF">FYJ63_09845</name>
</gene>
<sequence length="182" mass="20157">MQTFISLPAAGVVINPPGNWSAIQSLIYALVVLGTVGVTLGILWLIKRFGPKNGSHDSTSPHQTEIRLIFEETLSAADRAIVRDQQVREATRYMLNDPALVEPLELWREKRREWASQLAFLEALGKSPTHETLDDPTVAENLRHVHSLAFELEAAQRSMLRAVRQAIATGTENPPLGTDADQ</sequence>
<keyword evidence="1" id="KW-0812">Transmembrane</keyword>
<dbReference type="Proteomes" id="UP000442535">
    <property type="component" value="Unassembled WGS sequence"/>
</dbReference>
<evidence type="ECO:0000313" key="3">
    <source>
        <dbReference type="Proteomes" id="UP000442535"/>
    </source>
</evidence>
<protein>
    <submittedName>
        <fullName evidence="2">Uncharacterized protein</fullName>
    </submittedName>
</protein>
<feature type="transmembrane region" description="Helical" evidence="1">
    <location>
        <begin position="26"/>
        <end position="46"/>
    </location>
</feature>
<keyword evidence="3" id="KW-1185">Reference proteome</keyword>
<dbReference type="RefSeq" id="WP_277028244.1">
    <property type="nucleotide sequence ID" value="NZ_JAQYQY010000034.1"/>
</dbReference>